<dbReference type="Pfam" id="PF09365">
    <property type="entry name" value="DUF2461"/>
    <property type="match status" value="1"/>
</dbReference>
<dbReference type="EMBL" id="BMNT01000072">
    <property type="protein sequence ID" value="GGL20535.1"/>
    <property type="molecule type" value="Genomic_DNA"/>
</dbReference>
<dbReference type="InterPro" id="IPR012808">
    <property type="entry name" value="CHP02453"/>
</dbReference>
<dbReference type="Proteomes" id="UP000645217">
    <property type="component" value="Unassembled WGS sequence"/>
</dbReference>
<comment type="caution">
    <text evidence="1">The sequence shown here is derived from an EMBL/GenBank/DDBJ whole genome shotgun (WGS) entry which is preliminary data.</text>
</comment>
<evidence type="ECO:0000313" key="2">
    <source>
        <dbReference type="Proteomes" id="UP000645217"/>
    </source>
</evidence>
<keyword evidence="2" id="KW-1185">Reference proteome</keyword>
<name>A0A917RQN1_9ACTN</name>
<accession>A0A917RQN1</accession>
<sequence>MGFRGFPDEALIFYEGLEGENSKAYWAERKEVYEAAVRAPMQALMDELAGEFGPGHLFRPHRDVRFARDKSPYKTHQGAYVRAGGEGLGYYVQVDADGLYAAAGWYAAAPDQLERFRGAVGDDKAGARLAEIVEGLRAAGLAIEGDRLKTRPRGVAEDHPRLDLLRHRTLHAGRRWTPEGWLHTPEALDRVRRTWRSLGSLVGWLTENVGPSELPRRGR</sequence>
<reference evidence="1" key="2">
    <citation type="submission" date="2020-09" db="EMBL/GenBank/DDBJ databases">
        <authorList>
            <person name="Sun Q."/>
            <person name="Ohkuma M."/>
        </authorList>
    </citation>
    <scope>NUCLEOTIDE SEQUENCE</scope>
    <source>
        <strain evidence="1">JCM 13064</strain>
    </source>
</reference>
<protein>
    <submittedName>
        <fullName evidence="1">TIGR02453 family protein</fullName>
    </submittedName>
</protein>
<dbReference type="PANTHER" id="PTHR36452:SF1">
    <property type="entry name" value="DUF2461 DOMAIN-CONTAINING PROTEIN"/>
    <property type="match status" value="1"/>
</dbReference>
<dbReference type="NCBIfam" id="TIGR02453">
    <property type="entry name" value="TIGR02453 family protein"/>
    <property type="match status" value="1"/>
</dbReference>
<reference evidence="1" key="1">
    <citation type="journal article" date="2014" name="Int. J. Syst. Evol. Microbiol.">
        <title>Complete genome sequence of Corynebacterium casei LMG S-19264T (=DSM 44701T), isolated from a smear-ripened cheese.</title>
        <authorList>
            <consortium name="US DOE Joint Genome Institute (JGI-PGF)"/>
            <person name="Walter F."/>
            <person name="Albersmeier A."/>
            <person name="Kalinowski J."/>
            <person name="Ruckert C."/>
        </authorList>
    </citation>
    <scope>NUCLEOTIDE SEQUENCE</scope>
    <source>
        <strain evidence="1">JCM 13064</strain>
    </source>
</reference>
<dbReference type="InterPro" id="IPR015996">
    <property type="entry name" value="UCP028451"/>
</dbReference>
<gene>
    <name evidence="1" type="ORF">GCM10007964_73110</name>
</gene>
<dbReference type="AlphaFoldDB" id="A0A917RQN1"/>
<dbReference type="RefSeq" id="WP_189167677.1">
    <property type="nucleotide sequence ID" value="NZ_BMNT01000072.1"/>
</dbReference>
<proteinExistence type="predicted"/>
<dbReference type="PANTHER" id="PTHR36452">
    <property type="entry name" value="CHROMOSOME 12, WHOLE GENOME SHOTGUN SEQUENCE"/>
    <property type="match status" value="1"/>
</dbReference>
<evidence type="ECO:0000313" key="1">
    <source>
        <dbReference type="EMBL" id="GGL20535.1"/>
    </source>
</evidence>
<organism evidence="1 2">
    <name type="scientific">Sphaerisporangium melleum</name>
    <dbReference type="NCBI Taxonomy" id="321316"/>
    <lineage>
        <taxon>Bacteria</taxon>
        <taxon>Bacillati</taxon>
        <taxon>Actinomycetota</taxon>
        <taxon>Actinomycetes</taxon>
        <taxon>Streptosporangiales</taxon>
        <taxon>Streptosporangiaceae</taxon>
        <taxon>Sphaerisporangium</taxon>
    </lineage>
</organism>
<dbReference type="PIRSF" id="PIRSF028451">
    <property type="entry name" value="UCP028451"/>
    <property type="match status" value="1"/>
</dbReference>